<dbReference type="EMBL" id="JAVFKY010000005">
    <property type="protein sequence ID" value="KAK5575427.1"/>
    <property type="molecule type" value="Genomic_DNA"/>
</dbReference>
<name>A0AAN7TT98_9MYCE</name>
<accession>A0AAN7TT98</accession>
<evidence type="ECO:0000313" key="1">
    <source>
        <dbReference type="EMBL" id="KAK5575427.1"/>
    </source>
</evidence>
<evidence type="ECO:0000313" key="2">
    <source>
        <dbReference type="Proteomes" id="UP001344447"/>
    </source>
</evidence>
<gene>
    <name evidence="1" type="ORF">RB653_006560</name>
</gene>
<proteinExistence type="predicted"/>
<reference evidence="1 2" key="1">
    <citation type="submission" date="2023-11" db="EMBL/GenBank/DDBJ databases">
        <title>Dfirmibasis_genome.</title>
        <authorList>
            <person name="Edelbroek B."/>
            <person name="Kjellin J."/>
            <person name="Jerlstrom-Hultqvist J."/>
            <person name="Soderbom F."/>
        </authorList>
    </citation>
    <scope>NUCLEOTIDE SEQUENCE [LARGE SCALE GENOMIC DNA]</scope>
    <source>
        <strain evidence="1 2">TNS-C-14</strain>
    </source>
</reference>
<keyword evidence="2" id="KW-1185">Reference proteome</keyword>
<protein>
    <submittedName>
        <fullName evidence="1">Uncharacterized protein</fullName>
    </submittedName>
</protein>
<dbReference type="Proteomes" id="UP001344447">
    <property type="component" value="Unassembled WGS sequence"/>
</dbReference>
<dbReference type="AlphaFoldDB" id="A0AAN7TT98"/>
<comment type="caution">
    <text evidence="1">The sequence shown here is derived from an EMBL/GenBank/DDBJ whole genome shotgun (WGS) entry which is preliminary data.</text>
</comment>
<organism evidence="1 2">
    <name type="scientific">Dictyostelium firmibasis</name>
    <dbReference type="NCBI Taxonomy" id="79012"/>
    <lineage>
        <taxon>Eukaryota</taxon>
        <taxon>Amoebozoa</taxon>
        <taxon>Evosea</taxon>
        <taxon>Eumycetozoa</taxon>
        <taxon>Dictyostelia</taxon>
        <taxon>Dictyosteliales</taxon>
        <taxon>Dictyosteliaceae</taxon>
        <taxon>Dictyostelium</taxon>
    </lineage>
</organism>
<sequence>MIEKPTIGPAITTGKNHLGLELALSSHEDLNFESTNTPKSGSISQCSTQCGRFKPTYIESLSWPTIELDIVVTLPSEIALLMKRA</sequence>